<comment type="caution">
    <text evidence="1">The sequence shown here is derived from an EMBL/GenBank/DDBJ whole genome shotgun (WGS) entry which is preliminary data.</text>
</comment>
<keyword evidence="2" id="KW-1185">Reference proteome</keyword>
<dbReference type="EMBL" id="VYZN01000054">
    <property type="protein sequence ID" value="KAE9526546.1"/>
    <property type="molecule type" value="Genomic_DNA"/>
</dbReference>
<protein>
    <submittedName>
        <fullName evidence="1">Uncharacterized protein</fullName>
    </submittedName>
</protein>
<evidence type="ECO:0000313" key="2">
    <source>
        <dbReference type="Proteomes" id="UP000475862"/>
    </source>
</evidence>
<evidence type="ECO:0000313" key="1">
    <source>
        <dbReference type="EMBL" id="KAE9526546.1"/>
    </source>
</evidence>
<accession>A0A6G0T690</accession>
<dbReference type="AlphaFoldDB" id="A0A6G0T690"/>
<gene>
    <name evidence="1" type="ORF">AGLY_013194</name>
</gene>
<organism evidence="1 2">
    <name type="scientific">Aphis glycines</name>
    <name type="common">Soybean aphid</name>
    <dbReference type="NCBI Taxonomy" id="307491"/>
    <lineage>
        <taxon>Eukaryota</taxon>
        <taxon>Metazoa</taxon>
        <taxon>Ecdysozoa</taxon>
        <taxon>Arthropoda</taxon>
        <taxon>Hexapoda</taxon>
        <taxon>Insecta</taxon>
        <taxon>Pterygota</taxon>
        <taxon>Neoptera</taxon>
        <taxon>Paraneoptera</taxon>
        <taxon>Hemiptera</taxon>
        <taxon>Sternorrhyncha</taxon>
        <taxon>Aphidomorpha</taxon>
        <taxon>Aphidoidea</taxon>
        <taxon>Aphididae</taxon>
        <taxon>Aphidini</taxon>
        <taxon>Aphis</taxon>
        <taxon>Aphis</taxon>
    </lineage>
</organism>
<proteinExistence type="predicted"/>
<name>A0A6G0T690_APHGL</name>
<dbReference type="Proteomes" id="UP000475862">
    <property type="component" value="Unassembled WGS sequence"/>
</dbReference>
<sequence>MIGNTILNKDIYFPLGGEKVGVCFKFLRPLHIQHFLCILELQNNLQISIVLMNFCQFELQTLINIIDITEIIVMVCKKWSDVFRSCTDILFYCCNLNKLLDLTAWLHSMTSAVCIKEISFFGNLSLYTRLLQQKCIGSTVPPNPSDDGGRSSPWELHRKPQSIYGLYIYT</sequence>
<reference evidence="1 2" key="1">
    <citation type="submission" date="2019-08" db="EMBL/GenBank/DDBJ databases">
        <title>The genome of the soybean aphid Biotype 1, its phylome, world population structure and adaptation to the North American continent.</title>
        <authorList>
            <person name="Giordano R."/>
            <person name="Donthu R.K."/>
            <person name="Hernandez A.G."/>
            <person name="Wright C.L."/>
            <person name="Zimin A.V."/>
        </authorList>
    </citation>
    <scope>NUCLEOTIDE SEQUENCE [LARGE SCALE GENOMIC DNA]</scope>
    <source>
        <tissue evidence="1">Whole aphids</tissue>
    </source>
</reference>